<comment type="similarity">
    <text evidence="1">Belongs to the alpha-carbonic anhydrase family.</text>
</comment>
<accession>A0A2T4ZA86</accession>
<dbReference type="GO" id="GO:0008270">
    <property type="term" value="F:zinc ion binding"/>
    <property type="evidence" value="ECO:0007669"/>
    <property type="project" value="InterPro"/>
</dbReference>
<evidence type="ECO:0000256" key="4">
    <source>
        <dbReference type="ARBA" id="ARBA00022833"/>
    </source>
</evidence>
<evidence type="ECO:0000256" key="3">
    <source>
        <dbReference type="ARBA" id="ARBA00022723"/>
    </source>
</evidence>
<dbReference type="PROSITE" id="PS51257">
    <property type="entry name" value="PROKAR_LIPOPROTEIN"/>
    <property type="match status" value="1"/>
</dbReference>
<dbReference type="SMART" id="SM01057">
    <property type="entry name" value="Carb_anhydrase"/>
    <property type="match status" value="1"/>
</dbReference>
<dbReference type="InterPro" id="IPR036398">
    <property type="entry name" value="CA_dom_sf"/>
</dbReference>
<dbReference type="GO" id="GO:0004089">
    <property type="term" value="F:carbonate dehydratase activity"/>
    <property type="evidence" value="ECO:0007669"/>
    <property type="project" value="UniProtKB-EC"/>
</dbReference>
<gene>
    <name evidence="9" type="ORF">C8J48_1382</name>
</gene>
<dbReference type="Gene3D" id="3.10.200.10">
    <property type="entry name" value="Alpha carbonic anhydrase"/>
    <property type="match status" value="1"/>
</dbReference>
<dbReference type="OrthoDB" id="5327615at2"/>
<keyword evidence="5" id="KW-0456">Lyase</keyword>
<dbReference type="PANTHER" id="PTHR18952">
    <property type="entry name" value="CARBONIC ANHYDRASE"/>
    <property type="match status" value="1"/>
</dbReference>
<evidence type="ECO:0000313" key="9">
    <source>
        <dbReference type="EMBL" id="PTM58789.1"/>
    </source>
</evidence>
<keyword evidence="4" id="KW-0862">Zinc</keyword>
<feature type="domain" description="Alpha-carbonic anhydrase" evidence="8">
    <location>
        <begin position="43"/>
        <end position="267"/>
    </location>
</feature>
<dbReference type="SUPFAM" id="SSF51069">
    <property type="entry name" value="Carbonic anhydrase"/>
    <property type="match status" value="1"/>
</dbReference>
<proteinExistence type="inferred from homology"/>
<keyword evidence="3" id="KW-0479">Metal-binding</keyword>
<dbReference type="CDD" id="cd03124">
    <property type="entry name" value="alpha_CA_prokaryotic_like"/>
    <property type="match status" value="1"/>
</dbReference>
<dbReference type="AlphaFoldDB" id="A0A2T4ZA86"/>
<dbReference type="InterPro" id="IPR023561">
    <property type="entry name" value="Carbonic_anhydrase_a-class"/>
</dbReference>
<dbReference type="InterPro" id="IPR041891">
    <property type="entry name" value="Alpha_CA_prokaryot-like"/>
</dbReference>
<evidence type="ECO:0000256" key="1">
    <source>
        <dbReference type="ARBA" id="ARBA00010718"/>
    </source>
</evidence>
<dbReference type="Pfam" id="PF00194">
    <property type="entry name" value="Carb_anhydrase"/>
    <property type="match status" value="1"/>
</dbReference>
<protein>
    <recommendedName>
        <fullName evidence="2">carbonic anhydrase</fullName>
        <ecNumber evidence="2">4.2.1.1</ecNumber>
    </recommendedName>
</protein>
<feature type="signal peptide" evidence="7">
    <location>
        <begin position="1"/>
        <end position="30"/>
    </location>
</feature>
<dbReference type="EMBL" id="PZZP01000001">
    <property type="protein sequence ID" value="PTM58789.1"/>
    <property type="molecule type" value="Genomic_DNA"/>
</dbReference>
<feature type="chain" id="PRO_5015474938" description="carbonic anhydrase" evidence="7">
    <location>
        <begin position="31"/>
        <end position="270"/>
    </location>
</feature>
<dbReference type="RefSeq" id="WP_107725544.1">
    <property type="nucleotide sequence ID" value="NZ_PZZP01000001.1"/>
</dbReference>
<evidence type="ECO:0000259" key="8">
    <source>
        <dbReference type="PROSITE" id="PS51144"/>
    </source>
</evidence>
<keyword evidence="10" id="KW-1185">Reference proteome</keyword>
<dbReference type="Proteomes" id="UP000241639">
    <property type="component" value="Unassembled WGS sequence"/>
</dbReference>
<evidence type="ECO:0000313" key="10">
    <source>
        <dbReference type="Proteomes" id="UP000241639"/>
    </source>
</evidence>
<evidence type="ECO:0000256" key="6">
    <source>
        <dbReference type="ARBA" id="ARBA00048348"/>
    </source>
</evidence>
<organism evidence="9 10">
    <name type="scientific">Desmospora activa DSM 45169</name>
    <dbReference type="NCBI Taxonomy" id="1121389"/>
    <lineage>
        <taxon>Bacteria</taxon>
        <taxon>Bacillati</taxon>
        <taxon>Bacillota</taxon>
        <taxon>Bacilli</taxon>
        <taxon>Bacillales</taxon>
        <taxon>Thermoactinomycetaceae</taxon>
        <taxon>Desmospora</taxon>
    </lineage>
</organism>
<dbReference type="PROSITE" id="PS51144">
    <property type="entry name" value="ALPHA_CA_2"/>
    <property type="match status" value="1"/>
</dbReference>
<comment type="catalytic activity">
    <reaction evidence="6">
        <text>hydrogencarbonate + H(+) = CO2 + H2O</text>
        <dbReference type="Rhea" id="RHEA:10748"/>
        <dbReference type="ChEBI" id="CHEBI:15377"/>
        <dbReference type="ChEBI" id="CHEBI:15378"/>
        <dbReference type="ChEBI" id="CHEBI:16526"/>
        <dbReference type="ChEBI" id="CHEBI:17544"/>
        <dbReference type="EC" id="4.2.1.1"/>
    </reaction>
</comment>
<name>A0A2T4ZA86_9BACL</name>
<evidence type="ECO:0000256" key="7">
    <source>
        <dbReference type="SAM" id="SignalP"/>
    </source>
</evidence>
<dbReference type="PANTHER" id="PTHR18952:SF265">
    <property type="entry name" value="CARBONIC ANHYDRASE"/>
    <property type="match status" value="1"/>
</dbReference>
<sequence>MNKRKLSFIKSGLILSASFALVVGCSSANAGNPQQQAETKEDVHWSYEGENGPENWGKLKPEFAACEEGKEQSPIDISEYKPADLVPIKFGYHAADWGVVNNGHTIQANIASQDNTIKLDGTTYTLQQFHFHTPSEHTIDGKPTDMELHLVHQDKDGNLAVVGLMIKEGKENHQLTAVWDKMPKEESKEEVALGKKLDASALLPDDASTYRYKGSLTTPPCSEGVNWSVVKQPIEMSKAQIDAFKEIFPMNSRPVQPVHEREILEEKSEQ</sequence>
<reference evidence="9 10" key="1">
    <citation type="submission" date="2018-04" db="EMBL/GenBank/DDBJ databases">
        <title>Genomic Encyclopedia of Archaeal and Bacterial Type Strains, Phase II (KMG-II): from individual species to whole genera.</title>
        <authorList>
            <person name="Goeker M."/>
        </authorList>
    </citation>
    <scope>NUCLEOTIDE SEQUENCE [LARGE SCALE GENOMIC DNA]</scope>
    <source>
        <strain evidence="9 10">DSM 45169</strain>
    </source>
</reference>
<evidence type="ECO:0000256" key="2">
    <source>
        <dbReference type="ARBA" id="ARBA00012925"/>
    </source>
</evidence>
<dbReference type="InterPro" id="IPR001148">
    <property type="entry name" value="CA_dom"/>
</dbReference>
<dbReference type="EC" id="4.2.1.1" evidence="2"/>
<comment type="caution">
    <text evidence="9">The sequence shown here is derived from an EMBL/GenBank/DDBJ whole genome shotgun (WGS) entry which is preliminary data.</text>
</comment>
<evidence type="ECO:0000256" key="5">
    <source>
        <dbReference type="ARBA" id="ARBA00023239"/>
    </source>
</evidence>
<keyword evidence="7" id="KW-0732">Signal</keyword>